<evidence type="ECO:0000313" key="1">
    <source>
        <dbReference type="EnsemblPlants" id="AVESA.00010b.r2.7DG1400420.1.CDS"/>
    </source>
</evidence>
<sequence length="617" mass="68122">MTISEFFTQLPKQWQLLLGFVLSVLCWNLMLRRSSSAGKGPKLPPGPARLPVLGNLHQLGPLPHRNLRELARRHGPVMLLQLGTMRMLVVSSASAAREVLKVHDTDCCSRPACPGPKRLSYGFKNLAFAPYGEHWRQRRKILFVELLSMRGVKAAWGARQEQVDKLMAALTNCSSKPVALGEHIFALMDGIIGTVALGNVYGNDMLAGKKKHFQNVLDEAMDMLATFSDEDFFPNAAGRLVDRITGIVARRELLFSDLDAFFEMVIEEHLDPAHPKPDNGGGLVDVLINLWKEDRGTPDGLIKIQDTFVGGIDTSSVTILWAMSELIRKPRVLKKVQEEIRAAVRGNERVQPDDLPKLSYLKLVVKETLRLYPPATLLLPRETMRHVKIGGYDVPAKTRVSVNAWAIGRDTTSWGEDAEEFEPDRWFMGEHSAVDLNGTHFQLLPFGAGRRICPGMAMALMNVEFTLANMLCGFDWALPEGVKAEDVSMEEAGGLTFHRKTPLVLVPTTGKTENLAWERRHRQRPDHGLLEQHGLAGLIQLALLLPHQLVLVEVLLPLRPASSACSASSAASLPIMFVVAASAPSTSSIFDITPYVRLTVDGEYGQGAHVGGSAGWW</sequence>
<organism evidence="1 2">
    <name type="scientific">Avena sativa</name>
    <name type="common">Oat</name>
    <dbReference type="NCBI Taxonomy" id="4498"/>
    <lineage>
        <taxon>Eukaryota</taxon>
        <taxon>Viridiplantae</taxon>
        <taxon>Streptophyta</taxon>
        <taxon>Embryophyta</taxon>
        <taxon>Tracheophyta</taxon>
        <taxon>Spermatophyta</taxon>
        <taxon>Magnoliopsida</taxon>
        <taxon>Liliopsida</taxon>
        <taxon>Poales</taxon>
        <taxon>Poaceae</taxon>
        <taxon>BOP clade</taxon>
        <taxon>Pooideae</taxon>
        <taxon>Poodae</taxon>
        <taxon>Poeae</taxon>
        <taxon>Poeae Chloroplast Group 1 (Aveneae type)</taxon>
        <taxon>Aveninae</taxon>
        <taxon>Avena</taxon>
    </lineage>
</organism>
<accession>A0ACD6AKD6</accession>
<dbReference type="EnsemblPlants" id="AVESA.00010b.r2.7DG1400420.1">
    <property type="protein sequence ID" value="AVESA.00010b.r2.7DG1400420.1.CDS"/>
    <property type="gene ID" value="AVESA.00010b.r2.7DG1400420"/>
</dbReference>
<keyword evidence="2" id="KW-1185">Reference proteome</keyword>
<proteinExistence type="predicted"/>
<name>A0ACD6AKD6_AVESA</name>
<protein>
    <submittedName>
        <fullName evidence="1">Uncharacterized protein</fullName>
    </submittedName>
</protein>
<dbReference type="Proteomes" id="UP001732700">
    <property type="component" value="Chromosome 7D"/>
</dbReference>
<reference evidence="1" key="1">
    <citation type="submission" date="2021-05" db="EMBL/GenBank/DDBJ databases">
        <authorList>
            <person name="Scholz U."/>
            <person name="Mascher M."/>
            <person name="Fiebig A."/>
        </authorList>
    </citation>
    <scope>NUCLEOTIDE SEQUENCE [LARGE SCALE GENOMIC DNA]</scope>
</reference>
<reference evidence="1" key="2">
    <citation type="submission" date="2025-09" db="UniProtKB">
        <authorList>
            <consortium name="EnsemblPlants"/>
        </authorList>
    </citation>
    <scope>IDENTIFICATION</scope>
</reference>
<evidence type="ECO:0000313" key="2">
    <source>
        <dbReference type="Proteomes" id="UP001732700"/>
    </source>
</evidence>